<evidence type="ECO:0000313" key="2">
    <source>
        <dbReference type="EMBL" id="ONK80129.1"/>
    </source>
</evidence>
<organism evidence="2 3">
    <name type="scientific">Asparagus officinalis</name>
    <name type="common">Garden asparagus</name>
    <dbReference type="NCBI Taxonomy" id="4686"/>
    <lineage>
        <taxon>Eukaryota</taxon>
        <taxon>Viridiplantae</taxon>
        <taxon>Streptophyta</taxon>
        <taxon>Embryophyta</taxon>
        <taxon>Tracheophyta</taxon>
        <taxon>Spermatophyta</taxon>
        <taxon>Magnoliopsida</taxon>
        <taxon>Liliopsida</taxon>
        <taxon>Asparagales</taxon>
        <taxon>Asparagaceae</taxon>
        <taxon>Asparagoideae</taxon>
        <taxon>Asparagus</taxon>
    </lineage>
</organism>
<reference evidence="3" key="1">
    <citation type="journal article" date="2017" name="Nat. Commun.">
        <title>The asparagus genome sheds light on the origin and evolution of a young Y chromosome.</title>
        <authorList>
            <person name="Harkess A."/>
            <person name="Zhou J."/>
            <person name="Xu C."/>
            <person name="Bowers J.E."/>
            <person name="Van der Hulst R."/>
            <person name="Ayyampalayam S."/>
            <person name="Mercati F."/>
            <person name="Riccardi P."/>
            <person name="McKain M.R."/>
            <person name="Kakrana A."/>
            <person name="Tang H."/>
            <person name="Ray J."/>
            <person name="Groenendijk J."/>
            <person name="Arikit S."/>
            <person name="Mathioni S.M."/>
            <person name="Nakano M."/>
            <person name="Shan H."/>
            <person name="Telgmann-Rauber A."/>
            <person name="Kanno A."/>
            <person name="Yue Z."/>
            <person name="Chen H."/>
            <person name="Li W."/>
            <person name="Chen Y."/>
            <person name="Xu X."/>
            <person name="Zhang Y."/>
            <person name="Luo S."/>
            <person name="Chen H."/>
            <person name="Gao J."/>
            <person name="Mao Z."/>
            <person name="Pires J.C."/>
            <person name="Luo M."/>
            <person name="Kudrna D."/>
            <person name="Wing R.A."/>
            <person name="Meyers B.C."/>
            <person name="Yi K."/>
            <person name="Kong H."/>
            <person name="Lavrijsen P."/>
            <person name="Sunseri F."/>
            <person name="Falavigna A."/>
            <person name="Ye Y."/>
            <person name="Leebens-Mack J.H."/>
            <person name="Chen G."/>
        </authorList>
    </citation>
    <scope>NUCLEOTIDE SEQUENCE [LARGE SCALE GENOMIC DNA]</scope>
    <source>
        <strain evidence="3">cv. DH0086</strain>
    </source>
</reference>
<gene>
    <name evidence="2" type="ORF">A4U43_C01F14180</name>
</gene>
<dbReference type="AlphaFoldDB" id="A0A5P1FSZ6"/>
<feature type="compositionally biased region" description="Basic and acidic residues" evidence="1">
    <location>
        <begin position="22"/>
        <end position="63"/>
    </location>
</feature>
<dbReference type="Gramene" id="ONK80129">
    <property type="protein sequence ID" value="ONK80129"/>
    <property type="gene ID" value="A4U43_C01F14180"/>
</dbReference>
<feature type="region of interest" description="Disordered" evidence="1">
    <location>
        <begin position="1"/>
        <end position="72"/>
    </location>
</feature>
<dbReference type="EMBL" id="CM007381">
    <property type="protein sequence ID" value="ONK80129.1"/>
    <property type="molecule type" value="Genomic_DNA"/>
</dbReference>
<keyword evidence="3" id="KW-1185">Reference proteome</keyword>
<sequence length="114" mass="12536">MRERERVVAAATELSGRRRGSRGGDERSRESGGIGDGRELDEGSRESGGDEVAAKEAGTERRYGHGLSRSRHRCIASTAQARQPGARRQMRARIGLTARRQGAERWRPLGPRPS</sequence>
<evidence type="ECO:0000313" key="3">
    <source>
        <dbReference type="Proteomes" id="UP000243459"/>
    </source>
</evidence>
<dbReference type="Proteomes" id="UP000243459">
    <property type="component" value="Chromosome 1"/>
</dbReference>
<evidence type="ECO:0000256" key="1">
    <source>
        <dbReference type="SAM" id="MobiDB-lite"/>
    </source>
</evidence>
<name>A0A5P1FSZ6_ASPOF</name>
<protein>
    <submittedName>
        <fullName evidence="2">Uncharacterized protein</fullName>
    </submittedName>
</protein>
<accession>A0A5P1FSZ6</accession>
<proteinExistence type="predicted"/>